<accession>U3P449</accession>
<keyword evidence="2" id="KW-0238">DNA-binding</keyword>
<dbReference type="eggNOG" id="COG2197">
    <property type="taxonomic scope" value="Bacteria"/>
</dbReference>
<reference evidence="6 7" key="1">
    <citation type="journal article" date="2013" name="Genome Announc.">
        <title>Complete Genome Sequence of Leifsonia xyli subsp. cynodontis Strain DSM46306, a Gram-Positive Bacterial Pathogen of Grasses.</title>
        <authorList>
            <person name="Monteiro-Vitorello C.B."/>
            <person name="Zerillo M.M."/>
            <person name="Van Sluys M.A."/>
            <person name="Camargo L.E."/>
            <person name="Kitajima J.P."/>
        </authorList>
    </citation>
    <scope>NUCLEOTIDE SEQUENCE [LARGE SCALE GENOMIC DNA]</scope>
    <source>
        <strain evidence="6 7">DSM 46306</strain>
    </source>
</reference>
<evidence type="ECO:0000256" key="2">
    <source>
        <dbReference type="ARBA" id="ARBA00023125"/>
    </source>
</evidence>
<dbReference type="RefSeq" id="WP_021753965.1">
    <property type="nucleotide sequence ID" value="NC_022438.1"/>
</dbReference>
<evidence type="ECO:0000256" key="4">
    <source>
        <dbReference type="SAM" id="MobiDB-lite"/>
    </source>
</evidence>
<dbReference type="OrthoDB" id="3197423at2"/>
<dbReference type="InterPro" id="IPR036388">
    <property type="entry name" value="WH-like_DNA-bd_sf"/>
</dbReference>
<dbReference type="PANTHER" id="PTHR44688:SF16">
    <property type="entry name" value="DNA-BINDING TRANSCRIPTIONAL ACTIVATOR DEVR_DOSR"/>
    <property type="match status" value="1"/>
</dbReference>
<dbReference type="Pfam" id="PF00196">
    <property type="entry name" value="GerE"/>
    <property type="match status" value="1"/>
</dbReference>
<keyword evidence="7" id="KW-1185">Reference proteome</keyword>
<organism evidence="6 7">
    <name type="scientific">Leifsonia xyli subsp. cynodontis DSM 46306</name>
    <dbReference type="NCBI Taxonomy" id="1389489"/>
    <lineage>
        <taxon>Bacteria</taxon>
        <taxon>Bacillati</taxon>
        <taxon>Actinomycetota</taxon>
        <taxon>Actinomycetes</taxon>
        <taxon>Micrococcales</taxon>
        <taxon>Microbacteriaceae</taxon>
        <taxon>Leifsonia</taxon>
    </lineage>
</organism>
<dbReference type="SUPFAM" id="SSF46894">
    <property type="entry name" value="C-terminal effector domain of the bipartite response regulators"/>
    <property type="match status" value="1"/>
</dbReference>
<feature type="region of interest" description="Disordered" evidence="4">
    <location>
        <begin position="758"/>
        <end position="777"/>
    </location>
</feature>
<dbReference type="Gene3D" id="1.10.10.10">
    <property type="entry name" value="Winged helix-like DNA-binding domain superfamily/Winged helix DNA-binding domain"/>
    <property type="match status" value="1"/>
</dbReference>
<evidence type="ECO:0000313" key="7">
    <source>
        <dbReference type="Proteomes" id="UP000016743"/>
    </source>
</evidence>
<dbReference type="PROSITE" id="PS50043">
    <property type="entry name" value="HTH_LUXR_2"/>
    <property type="match status" value="1"/>
</dbReference>
<keyword evidence="3" id="KW-0804">Transcription</keyword>
<sequence>MFLFSRELAVLSSAVREKRPAHVIGPAGMGATTLLGRLRSRLDVEGYTVVAIDGAPYSSRGGALSAAEAGRSRAAPPSLLSRVDSLAQELLANDLRALIVDGIENVDGGTLRIIQAAATRTETPVVYSRGVAVSALMRSDVRYCRFPGTRLRLRPLDFTTTATLVADRLAGRPDVEVVSNVLSLSSGITGLILAIVDGVRDDGLVRLHEGRWLMTGRGLWSSGVEAWVERGLARLDLTTFEAIRHLALAHDSRPWAPCPLVAHEMLKDLEARGFLSVVDGPDGLGIRLLPPAMADYFRFTVGRDSALESCPCGGSAPAGLRADDHTASLVRSTRGRSTRTRDERAAEWAAAPSAATALPYLEALLETPRGAGDVERVFAGTPIASAATPEDALDLVLLRASAEGSLTRPVPERLDELTQLFPALRPALDLFARVLTEGSSAVDASPATMTMLRSLGVSAESLCVAALAYVALLEGDVREAAYWEGRVPACPLLAVERLVGAVRALVPLARGDFGLALAGSMRSLEIARAEEELTGILLNSYYAALALLALGRWTEALDVADTALAYGPPGPAHTGFYRALLWLASLVNHWLGENRLATLLEAQASTLVVTDDALPAMQGDVGSILRSLIGGEKAAAMSELRRLAACLAGERNLLTAIFTLVVGLCIWPEPPTFAQLGELASNALGVPRWPLVDLVRASFEEPDQLASLAETIGRTPHSALAALVLAARVRQECGQRSELAEAIGAALLVLVRDEPLPGLRDPEDDAGQRQRTESLTPRETQVALLAATLPNTAVASMLGIGVRTIENHIHSALKKTGARNRQELFARLRGTS</sequence>
<gene>
    <name evidence="6" type="ORF">O159_02980</name>
</gene>
<dbReference type="eggNOG" id="COG1763">
    <property type="taxonomic scope" value="Bacteria"/>
</dbReference>
<dbReference type="PATRIC" id="fig|1389489.3.peg.280"/>
<dbReference type="InterPro" id="IPR027417">
    <property type="entry name" value="P-loop_NTPase"/>
</dbReference>
<dbReference type="CDD" id="cd06170">
    <property type="entry name" value="LuxR_C_like"/>
    <property type="match status" value="1"/>
</dbReference>
<dbReference type="AlphaFoldDB" id="U3P449"/>
<dbReference type="EMBL" id="CP006734">
    <property type="protein sequence ID" value="AGW40521.1"/>
    <property type="molecule type" value="Genomic_DNA"/>
</dbReference>
<dbReference type="HOGENOM" id="CLU_017431_0_0_11"/>
<dbReference type="InterPro" id="IPR000792">
    <property type="entry name" value="Tscrpt_reg_LuxR_C"/>
</dbReference>
<evidence type="ECO:0000259" key="5">
    <source>
        <dbReference type="PROSITE" id="PS50043"/>
    </source>
</evidence>
<evidence type="ECO:0000313" key="6">
    <source>
        <dbReference type="EMBL" id="AGW40521.1"/>
    </source>
</evidence>
<evidence type="ECO:0000256" key="3">
    <source>
        <dbReference type="ARBA" id="ARBA00023163"/>
    </source>
</evidence>
<keyword evidence="1" id="KW-0805">Transcription regulation</keyword>
<feature type="domain" description="HTH luxR-type" evidence="5">
    <location>
        <begin position="768"/>
        <end position="832"/>
    </location>
</feature>
<dbReference type="GO" id="GO:0006355">
    <property type="term" value="P:regulation of DNA-templated transcription"/>
    <property type="evidence" value="ECO:0007669"/>
    <property type="project" value="InterPro"/>
</dbReference>
<dbReference type="InterPro" id="IPR016032">
    <property type="entry name" value="Sig_transdc_resp-reg_C-effctor"/>
</dbReference>
<dbReference type="SMART" id="SM00421">
    <property type="entry name" value="HTH_LUXR"/>
    <property type="match status" value="1"/>
</dbReference>
<dbReference type="SUPFAM" id="SSF52540">
    <property type="entry name" value="P-loop containing nucleoside triphosphate hydrolases"/>
    <property type="match status" value="1"/>
</dbReference>
<dbReference type="PANTHER" id="PTHR44688">
    <property type="entry name" value="DNA-BINDING TRANSCRIPTIONAL ACTIVATOR DEVR_DOSR"/>
    <property type="match status" value="1"/>
</dbReference>
<proteinExistence type="predicted"/>
<dbReference type="Proteomes" id="UP000016743">
    <property type="component" value="Chromosome"/>
</dbReference>
<protein>
    <recommendedName>
        <fullName evidence="5">HTH luxR-type domain-containing protein</fullName>
    </recommendedName>
</protein>
<evidence type="ECO:0000256" key="1">
    <source>
        <dbReference type="ARBA" id="ARBA00023015"/>
    </source>
</evidence>
<dbReference type="GO" id="GO:0003677">
    <property type="term" value="F:DNA binding"/>
    <property type="evidence" value="ECO:0007669"/>
    <property type="project" value="UniProtKB-KW"/>
</dbReference>
<dbReference type="KEGG" id="lxy:O159_02980"/>
<name>U3P449_LEIXC</name>
<dbReference type="STRING" id="1389489.O159_02980"/>